<reference evidence="2 3" key="1">
    <citation type="submission" date="2020-01" db="EMBL/GenBank/DDBJ databases">
        <authorList>
            <person name="Palmer J.M."/>
        </authorList>
    </citation>
    <scope>NUCLEOTIDE SEQUENCE [LARGE SCALE GENOMIC DNA]</scope>
    <source>
        <strain evidence="2 3">TWF970</strain>
    </source>
</reference>
<feature type="region of interest" description="Disordered" evidence="1">
    <location>
        <begin position="56"/>
        <end position="79"/>
    </location>
</feature>
<name>A0A7C8V5Z0_ORBOL</name>
<feature type="compositionally biased region" description="Polar residues" evidence="1">
    <location>
        <begin position="97"/>
        <end position="112"/>
    </location>
</feature>
<accession>A0A7C8V5Z0</accession>
<sequence length="163" mass="18037">MSSPVSLGGSEGSLSSPTNRCCQQEGRRWRSNMRPSRNAILLLMDHANSGIHPLFGARERATTPSESERNGKHQARRSESEIVVVTVDTYVRAVQRDGQTTQGNGHQYNGSSEGLRLPFLGEPDKAGRQDNETPHFSLVEYTTSTPYANTLFCSLLRRDTRSA</sequence>
<dbReference type="EMBL" id="JAABOJ010000024">
    <property type="protein sequence ID" value="KAF3278536.1"/>
    <property type="molecule type" value="Genomic_DNA"/>
</dbReference>
<gene>
    <name evidence="2" type="ORF">TWF970_004543</name>
</gene>
<protein>
    <submittedName>
        <fullName evidence="2">Uncharacterized protein</fullName>
    </submittedName>
</protein>
<dbReference type="OrthoDB" id="10378306at2759"/>
<feature type="compositionally biased region" description="Basic and acidic residues" evidence="1">
    <location>
        <begin position="57"/>
        <end position="79"/>
    </location>
</feature>
<feature type="region of interest" description="Disordered" evidence="1">
    <location>
        <begin position="96"/>
        <end position="115"/>
    </location>
</feature>
<dbReference type="Proteomes" id="UP000474640">
    <property type="component" value="Unassembled WGS sequence"/>
</dbReference>
<evidence type="ECO:0000256" key="1">
    <source>
        <dbReference type="SAM" id="MobiDB-lite"/>
    </source>
</evidence>
<comment type="caution">
    <text evidence="2">The sequence shown here is derived from an EMBL/GenBank/DDBJ whole genome shotgun (WGS) entry which is preliminary data.</text>
</comment>
<organism evidence="2 3">
    <name type="scientific">Orbilia oligospora</name>
    <name type="common">Nematode-trapping fungus</name>
    <name type="synonym">Arthrobotrys oligospora</name>
    <dbReference type="NCBI Taxonomy" id="2813651"/>
    <lineage>
        <taxon>Eukaryota</taxon>
        <taxon>Fungi</taxon>
        <taxon>Dikarya</taxon>
        <taxon>Ascomycota</taxon>
        <taxon>Pezizomycotina</taxon>
        <taxon>Orbiliomycetes</taxon>
        <taxon>Orbiliales</taxon>
        <taxon>Orbiliaceae</taxon>
        <taxon>Orbilia</taxon>
    </lineage>
</organism>
<evidence type="ECO:0000313" key="3">
    <source>
        <dbReference type="Proteomes" id="UP000474640"/>
    </source>
</evidence>
<feature type="region of interest" description="Disordered" evidence="1">
    <location>
        <begin position="1"/>
        <end position="30"/>
    </location>
</feature>
<evidence type="ECO:0000313" key="2">
    <source>
        <dbReference type="EMBL" id="KAF3278536.1"/>
    </source>
</evidence>
<proteinExistence type="predicted"/>
<dbReference type="AlphaFoldDB" id="A0A7C8V5Z0"/>
<feature type="compositionally biased region" description="Low complexity" evidence="1">
    <location>
        <begin position="1"/>
        <end position="17"/>
    </location>
</feature>